<reference evidence="5" key="1">
    <citation type="submission" date="2022-07" db="EMBL/GenBank/DDBJ databases">
        <title>Phylogenomic reconstructions and comparative analyses of Kickxellomycotina fungi.</title>
        <authorList>
            <person name="Reynolds N.K."/>
            <person name="Stajich J.E."/>
            <person name="Barry K."/>
            <person name="Grigoriev I.V."/>
            <person name="Crous P."/>
            <person name="Smith M.E."/>
        </authorList>
    </citation>
    <scope>NUCLEOTIDE SEQUENCE</scope>
    <source>
        <strain evidence="5">NRRL 3115</strain>
    </source>
</reference>
<dbReference type="Pfam" id="PF16558">
    <property type="entry name" value="AZUL"/>
    <property type="match status" value="1"/>
</dbReference>
<dbReference type="PANTHER" id="PTHR12555:SF15">
    <property type="entry name" value="FUSION DEGRADATION PROTEIN (UFD1), PUTATIVE (AFU_ORTHOLOGUE AFUA_4G04640)-RELATED"/>
    <property type="match status" value="1"/>
</dbReference>
<protein>
    <recommendedName>
        <fullName evidence="7">Ubiquitin-protein ligase E3A N-terminal zinc-binding domain-containing protein</fullName>
    </recommendedName>
</protein>
<organism evidence="5 6">
    <name type="scientific">Coemansia spiralis</name>
    <dbReference type="NCBI Taxonomy" id="417178"/>
    <lineage>
        <taxon>Eukaryota</taxon>
        <taxon>Fungi</taxon>
        <taxon>Fungi incertae sedis</taxon>
        <taxon>Zoopagomycota</taxon>
        <taxon>Kickxellomycotina</taxon>
        <taxon>Kickxellomycetes</taxon>
        <taxon>Kickxellales</taxon>
        <taxon>Kickxellaceae</taxon>
        <taxon>Coemansia</taxon>
    </lineage>
</organism>
<sequence length="622" mass="68208">MTIKAEYSKTLRCRMLEQSSAQSQYTDKVYLPQSFLSDLLSSTGMELDGESNRLPSPLTLRLSRPGKPTFAKTPLEGAVYCGVREFSFEEGFIGIPGHLADMAGLSPGNQVVVEFVHLDKGEFAQLQMLSEQQNVGNLRNLLESHMRSQLTVLYLGETISVPVGGIDAPVRFTVSSLEPADAVDVINTDLTVDIVHNNNGLVSQEDEALVLDIDGPSKEISVGCESTVVLRMHVPAQTSSVDVVLECKSGEDASLVASQLLRNVGILDNSWYDYSAPSHTKKTLRVEHAQLPSGSCDVYIGIVGFSQPVCSATIRALANQPLDYTEDGSNDVIPTDTKVCANCNASVPQLRLEAHRLFCERNNVKCAYCGAVFKRGSAELDAHWHCSVCNMAGTKTDEAKHTKFYHTPKDCSCGQGFGSMVELAEHRRTNCPERLIECRYCHILVAQGAEGPVEARLLEMREHEWGCGSRSISCAKCKKYVRLQHVAVHMQMHEMQERERRATMAMCSNKECGRERNNGNPLGLCSVCFGPLYASGYDPDYQKLLKRLTRTLFAQLTVGCGKSRCHNRDCATGVGNVVAGGQRLSQSEAAAKIVPVIKAFAPLSTSARVKIEYDNIDLHLCT</sequence>
<evidence type="ECO:0000259" key="3">
    <source>
        <dbReference type="Pfam" id="PF03152"/>
    </source>
</evidence>
<dbReference type="Gene3D" id="3.10.330.10">
    <property type="match status" value="1"/>
</dbReference>
<name>A0A9W8G3S8_9FUNG</name>
<evidence type="ECO:0000313" key="6">
    <source>
        <dbReference type="Proteomes" id="UP001151518"/>
    </source>
</evidence>
<evidence type="ECO:0000313" key="5">
    <source>
        <dbReference type="EMBL" id="KAJ2672785.1"/>
    </source>
</evidence>
<feature type="domain" description="Ubiquitin fusion degradation protein UFD1 N-terminal subdomain 1" evidence="3">
    <location>
        <begin position="10"/>
        <end position="117"/>
    </location>
</feature>
<dbReference type="OrthoDB" id="193703at2759"/>
<dbReference type="InterPro" id="IPR032353">
    <property type="entry name" value="AZUL"/>
</dbReference>
<dbReference type="InterPro" id="IPR004854">
    <property type="entry name" value="Ufd1-like"/>
</dbReference>
<accession>A0A9W8G3S8</accession>
<dbReference type="Pfam" id="PF03152">
    <property type="entry name" value="UFD1_N1"/>
    <property type="match status" value="1"/>
</dbReference>
<evidence type="ECO:0008006" key="7">
    <source>
        <dbReference type="Google" id="ProtNLM"/>
    </source>
</evidence>
<dbReference type="EMBL" id="JANBTW010000077">
    <property type="protein sequence ID" value="KAJ2672785.1"/>
    <property type="molecule type" value="Genomic_DNA"/>
</dbReference>
<dbReference type="GO" id="GO:0031593">
    <property type="term" value="F:polyubiquitin modification-dependent protein binding"/>
    <property type="evidence" value="ECO:0007669"/>
    <property type="project" value="TreeGrafter"/>
</dbReference>
<dbReference type="AlphaFoldDB" id="A0A9W8G3S8"/>
<dbReference type="InterPro" id="IPR042556">
    <property type="entry name" value="AZUL_sf"/>
</dbReference>
<dbReference type="Gene3D" id="6.10.130.10">
    <property type="entry name" value="Ubiquitin-protein ligase E3A, N-terminal zinc-binding domain (AZUL)"/>
    <property type="match status" value="1"/>
</dbReference>
<proteinExistence type="inferred from homology"/>
<dbReference type="GO" id="GO:0036503">
    <property type="term" value="P:ERAD pathway"/>
    <property type="evidence" value="ECO:0007669"/>
    <property type="project" value="TreeGrafter"/>
</dbReference>
<gene>
    <name evidence="5" type="ORF">GGI25_004980</name>
</gene>
<dbReference type="GO" id="GO:0034098">
    <property type="term" value="C:VCP-NPL4-UFD1 AAA ATPase complex"/>
    <property type="evidence" value="ECO:0007669"/>
    <property type="project" value="TreeGrafter"/>
</dbReference>
<dbReference type="GO" id="GO:0006511">
    <property type="term" value="P:ubiquitin-dependent protein catabolic process"/>
    <property type="evidence" value="ECO:0007669"/>
    <property type="project" value="InterPro"/>
</dbReference>
<dbReference type="PANTHER" id="PTHR12555">
    <property type="entry name" value="UBIQUITIN FUSION DEGRADATON PROTEIN 1"/>
    <property type="match status" value="1"/>
</dbReference>
<keyword evidence="2" id="KW-0833">Ubl conjugation pathway</keyword>
<dbReference type="Proteomes" id="UP001151518">
    <property type="component" value="Unassembled WGS sequence"/>
</dbReference>
<dbReference type="Gene3D" id="2.40.40.50">
    <property type="entry name" value="Ubiquitin fusion degradation protein UFD1, N-terminal domain"/>
    <property type="match status" value="1"/>
</dbReference>
<comment type="caution">
    <text evidence="5">The sequence shown here is derived from an EMBL/GenBank/DDBJ whole genome shotgun (WGS) entry which is preliminary data.</text>
</comment>
<dbReference type="InterPro" id="IPR055417">
    <property type="entry name" value="UFD1_N1"/>
</dbReference>
<evidence type="ECO:0000256" key="2">
    <source>
        <dbReference type="ARBA" id="ARBA00022786"/>
    </source>
</evidence>
<evidence type="ECO:0000256" key="1">
    <source>
        <dbReference type="ARBA" id="ARBA00006043"/>
    </source>
</evidence>
<dbReference type="InterPro" id="IPR042299">
    <property type="entry name" value="Ufd1-like_Nn"/>
</dbReference>
<comment type="similarity">
    <text evidence="1">Belongs to the UFD1 family.</text>
</comment>
<feature type="domain" description="Ubiquitin-protein ligase E3A N-terminal zinc-binding" evidence="4">
    <location>
        <begin position="546"/>
        <end position="592"/>
    </location>
</feature>
<evidence type="ECO:0000259" key="4">
    <source>
        <dbReference type="Pfam" id="PF16558"/>
    </source>
</evidence>